<name>A0A6G1JI67_9PLEO</name>
<feature type="compositionally biased region" description="Polar residues" evidence="1">
    <location>
        <begin position="382"/>
        <end position="392"/>
    </location>
</feature>
<dbReference type="OrthoDB" id="3644322at2759"/>
<feature type="region of interest" description="Disordered" evidence="1">
    <location>
        <begin position="342"/>
        <end position="434"/>
    </location>
</feature>
<feature type="compositionally biased region" description="Polar residues" evidence="1">
    <location>
        <begin position="14"/>
        <end position="23"/>
    </location>
</feature>
<evidence type="ECO:0000256" key="1">
    <source>
        <dbReference type="SAM" id="MobiDB-lite"/>
    </source>
</evidence>
<evidence type="ECO:0000313" key="3">
    <source>
        <dbReference type="Proteomes" id="UP000799291"/>
    </source>
</evidence>
<dbReference type="EMBL" id="MU005571">
    <property type="protein sequence ID" value="KAF2690257.1"/>
    <property type="molecule type" value="Genomic_DNA"/>
</dbReference>
<reference evidence="2" key="1">
    <citation type="journal article" date="2020" name="Stud. Mycol.">
        <title>101 Dothideomycetes genomes: a test case for predicting lifestyles and emergence of pathogens.</title>
        <authorList>
            <person name="Haridas S."/>
            <person name="Albert R."/>
            <person name="Binder M."/>
            <person name="Bloem J."/>
            <person name="Labutti K."/>
            <person name="Salamov A."/>
            <person name="Andreopoulos B."/>
            <person name="Baker S."/>
            <person name="Barry K."/>
            <person name="Bills G."/>
            <person name="Bluhm B."/>
            <person name="Cannon C."/>
            <person name="Castanera R."/>
            <person name="Culley D."/>
            <person name="Daum C."/>
            <person name="Ezra D."/>
            <person name="Gonzalez J."/>
            <person name="Henrissat B."/>
            <person name="Kuo A."/>
            <person name="Liang C."/>
            <person name="Lipzen A."/>
            <person name="Lutzoni F."/>
            <person name="Magnuson J."/>
            <person name="Mondo S."/>
            <person name="Nolan M."/>
            <person name="Ohm R."/>
            <person name="Pangilinan J."/>
            <person name="Park H.-J."/>
            <person name="Ramirez L."/>
            <person name="Alfaro M."/>
            <person name="Sun H."/>
            <person name="Tritt A."/>
            <person name="Yoshinaga Y."/>
            <person name="Zwiers L.-H."/>
            <person name="Turgeon B."/>
            <person name="Goodwin S."/>
            <person name="Spatafora J."/>
            <person name="Crous P."/>
            <person name="Grigoriev I."/>
        </authorList>
    </citation>
    <scope>NUCLEOTIDE SEQUENCE</scope>
    <source>
        <strain evidence="2">CBS 122367</strain>
    </source>
</reference>
<feature type="compositionally biased region" description="Polar residues" evidence="1">
    <location>
        <begin position="399"/>
        <end position="418"/>
    </location>
</feature>
<proteinExistence type="predicted"/>
<protein>
    <submittedName>
        <fullName evidence="2">Uncharacterized protein</fullName>
    </submittedName>
</protein>
<evidence type="ECO:0000313" key="2">
    <source>
        <dbReference type="EMBL" id="KAF2690257.1"/>
    </source>
</evidence>
<feature type="region of interest" description="Disordered" evidence="1">
    <location>
        <begin position="1"/>
        <end position="34"/>
    </location>
</feature>
<dbReference type="Proteomes" id="UP000799291">
    <property type="component" value="Unassembled WGS sequence"/>
</dbReference>
<organism evidence="2 3">
    <name type="scientific">Lentithecium fluviatile CBS 122367</name>
    <dbReference type="NCBI Taxonomy" id="1168545"/>
    <lineage>
        <taxon>Eukaryota</taxon>
        <taxon>Fungi</taxon>
        <taxon>Dikarya</taxon>
        <taxon>Ascomycota</taxon>
        <taxon>Pezizomycotina</taxon>
        <taxon>Dothideomycetes</taxon>
        <taxon>Pleosporomycetidae</taxon>
        <taxon>Pleosporales</taxon>
        <taxon>Massarineae</taxon>
        <taxon>Lentitheciaceae</taxon>
        <taxon>Lentithecium</taxon>
    </lineage>
</organism>
<dbReference type="AlphaFoldDB" id="A0A6G1JI67"/>
<keyword evidence="3" id="KW-1185">Reference proteome</keyword>
<feature type="region of interest" description="Disordered" evidence="1">
    <location>
        <begin position="184"/>
        <end position="224"/>
    </location>
</feature>
<feature type="region of interest" description="Disordered" evidence="1">
    <location>
        <begin position="685"/>
        <end position="738"/>
    </location>
</feature>
<gene>
    <name evidence="2" type="ORF">K458DRAFT_100835</name>
</gene>
<sequence length="738" mass="80564">MEISEAQPGFAATSRPSGSTPVTQKDESNEVHGQYEPGSLKAQSLILMQCVTQHLGEHSRVWTTIRHALNEFREGRLSKREAYSTMTAVLGDNQDLMKGLDEVLNHKEANWGPGDFEQQEAEYETPVSESHEPPAFLQPEHQLRWPLTPMSADWYPQQFGILPSINPEVLRSPMVQHIPGRSALVQLPGPRDMSNDAHNGHDGQSGQTGYGDHESYAGGGQHYQPCTRSTPVNWNPFSANGTSSPAHPLPSQMPLAHRYVSPSIPPTESFNTYAEAGFGAVLSSPGYGAVEHGPRTSYPSHEGWQEGHTQGDWTNAELQHSHDGIHTFTHIAPYQQLTPKFTSSHLESPRELPSDWGTPVAPPTGRPTPDEMQPPSKKRTRNSSVAYTSGSHQGHEGTTELQRQSYPSTSVQSLTEYQSKTKHAGAERRRTRAEMGPGQFIHAICGKGFHNRSAVKKHHWGTKNDDITTTTGCWAKHDKPNIQWDAHPSCKQPKTHLHNAQPKKSPQFLERAETLRDLKAPIVPTMIPNSANIIPGFPTLQELPDTVAETVNAAPVFDGEPIPYNTSRMPISGDLDTLATAVNVLSEIDAPKPQGRNDSVVSYLDAQATAAEHHSQSLRYQSGSQEGKYAFYAQKQQPLFGLGISYADGLPVLPPWSGKAASSKTRDAPTALGMDLLAAAAGHASLKTGKPISPNNGQDEEGTEGRRTSNPTSTISKQERKATGISESSGPDKKKQKV</sequence>
<accession>A0A6G1JI67</accession>